<keyword evidence="9" id="KW-0413">Isomerase</keyword>
<keyword evidence="2 12" id="KW-0639">Primosome</keyword>
<evidence type="ECO:0000256" key="7">
    <source>
        <dbReference type="ARBA" id="ARBA00022840"/>
    </source>
</evidence>
<dbReference type="EMBL" id="AP019774">
    <property type="protein sequence ID" value="BCD69637.1"/>
    <property type="molecule type" value="Genomic_DNA"/>
</dbReference>
<evidence type="ECO:0000256" key="3">
    <source>
        <dbReference type="ARBA" id="ARBA00022705"/>
    </source>
</evidence>
<keyword evidence="8 12" id="KW-0238">DNA-binding</keyword>
<dbReference type="OrthoDB" id="9773982at2"/>
<name>A0A6J4CVX6_9HELI</name>
<dbReference type="GO" id="GO:0005829">
    <property type="term" value="C:cytosol"/>
    <property type="evidence" value="ECO:0007669"/>
    <property type="project" value="TreeGrafter"/>
</dbReference>
<dbReference type="Proteomes" id="UP000509742">
    <property type="component" value="Chromosome"/>
</dbReference>
<dbReference type="PROSITE" id="PS51199">
    <property type="entry name" value="SF4_HELICASE"/>
    <property type="match status" value="1"/>
</dbReference>
<dbReference type="GeneID" id="56928133"/>
<dbReference type="AlphaFoldDB" id="A0A6J4CVX6"/>
<feature type="coiled-coil region" evidence="13">
    <location>
        <begin position="395"/>
        <end position="427"/>
    </location>
</feature>
<dbReference type="GO" id="GO:0016787">
    <property type="term" value="F:hydrolase activity"/>
    <property type="evidence" value="ECO:0007669"/>
    <property type="project" value="UniProtKB-KW"/>
</dbReference>
<comment type="function">
    <text evidence="12">The main replicative DNA helicase, it participates in initiation and elongation during chromosome replication. Travels ahead of the DNA replisome, separating dsDNA into templates for DNA synthesis. A processive ATP-dependent 5'-3' DNA helicase it has DNA-dependent ATPase activity.</text>
</comment>
<dbReference type="Pfam" id="PF03796">
    <property type="entry name" value="DnaB_C"/>
    <property type="match status" value="1"/>
</dbReference>
<keyword evidence="19" id="KW-1185">Reference proteome</keyword>
<evidence type="ECO:0000256" key="1">
    <source>
        <dbReference type="ARBA" id="ARBA00008428"/>
    </source>
</evidence>
<dbReference type="SUPFAM" id="SSF52540">
    <property type="entry name" value="P-loop containing nucleoside triphosphate hydrolases"/>
    <property type="match status" value="1"/>
</dbReference>
<dbReference type="GO" id="GO:0005524">
    <property type="term" value="F:ATP binding"/>
    <property type="evidence" value="ECO:0007669"/>
    <property type="project" value="UniProtKB-UniRule"/>
</dbReference>
<evidence type="ECO:0000256" key="9">
    <source>
        <dbReference type="ARBA" id="ARBA00023235"/>
    </source>
</evidence>
<keyword evidence="4 12" id="KW-0547">Nucleotide-binding</keyword>
<evidence type="ECO:0000256" key="10">
    <source>
        <dbReference type="ARBA" id="ARBA00048954"/>
    </source>
</evidence>
<dbReference type="InterPro" id="IPR007693">
    <property type="entry name" value="DNA_helicase_DnaB-like_N"/>
</dbReference>
<gene>
    <name evidence="17" type="primary">dnaB</name>
    <name evidence="16" type="ORF">NHP190020_02320</name>
    <name evidence="17" type="ORF">SNTW_02820</name>
</gene>
<keyword evidence="13" id="KW-0175">Coiled coil</keyword>
<dbReference type="GO" id="GO:0003677">
    <property type="term" value="F:DNA binding"/>
    <property type="evidence" value="ECO:0007669"/>
    <property type="project" value="UniProtKB-UniRule"/>
</dbReference>
<evidence type="ECO:0000313" key="18">
    <source>
        <dbReference type="Proteomes" id="UP000317935"/>
    </source>
</evidence>
<feature type="region of interest" description="Disordered" evidence="14">
    <location>
        <begin position="467"/>
        <end position="493"/>
    </location>
</feature>
<dbReference type="Gene3D" id="1.10.860.10">
    <property type="entry name" value="DNAb Helicase, Chain A"/>
    <property type="match status" value="1"/>
</dbReference>
<dbReference type="InterPro" id="IPR007694">
    <property type="entry name" value="DNA_helicase_DnaB-like_C"/>
</dbReference>
<dbReference type="InterPro" id="IPR016136">
    <property type="entry name" value="DNA_helicase_N/primase_C"/>
</dbReference>
<evidence type="ECO:0000256" key="5">
    <source>
        <dbReference type="ARBA" id="ARBA00022801"/>
    </source>
</evidence>
<keyword evidence="6 12" id="KW-0347">Helicase</keyword>
<evidence type="ECO:0000256" key="6">
    <source>
        <dbReference type="ARBA" id="ARBA00022806"/>
    </source>
</evidence>
<dbReference type="Proteomes" id="UP000317935">
    <property type="component" value="Chromosome"/>
</dbReference>
<evidence type="ECO:0000313" key="17">
    <source>
        <dbReference type="EMBL" id="BCD69637.1"/>
    </source>
</evidence>
<dbReference type="InterPro" id="IPR027417">
    <property type="entry name" value="P-loop_NTPase"/>
</dbReference>
<dbReference type="Pfam" id="PF00772">
    <property type="entry name" value="DnaB"/>
    <property type="match status" value="1"/>
</dbReference>
<evidence type="ECO:0000256" key="8">
    <source>
        <dbReference type="ARBA" id="ARBA00023125"/>
    </source>
</evidence>
<evidence type="ECO:0000256" key="14">
    <source>
        <dbReference type="SAM" id="MobiDB-lite"/>
    </source>
</evidence>
<dbReference type="GO" id="GO:1990077">
    <property type="term" value="C:primosome complex"/>
    <property type="evidence" value="ECO:0007669"/>
    <property type="project" value="UniProtKB-UniRule"/>
</dbReference>
<reference evidence="16 19" key="2">
    <citation type="submission" date="2020-04" db="EMBL/GenBank/DDBJ databases">
        <title>Genomic analysis of gastric non-Helicobacter pylori Helicobacters isolated in Japan.</title>
        <authorList>
            <person name="Suzuki M."/>
            <person name="Rimbara E."/>
        </authorList>
    </citation>
    <scope>NUCLEOTIDE SEQUENCE [LARGE SCALE GENOMIC DNA]</scope>
    <source>
        <strain evidence="16 19">NHP19-0020</strain>
    </source>
</reference>
<feature type="compositionally biased region" description="Polar residues" evidence="14">
    <location>
        <begin position="479"/>
        <end position="493"/>
    </location>
</feature>
<dbReference type="SUPFAM" id="SSF48024">
    <property type="entry name" value="N-terminal domain of DnaB helicase"/>
    <property type="match status" value="1"/>
</dbReference>
<dbReference type="Gene3D" id="3.40.50.300">
    <property type="entry name" value="P-loop containing nucleotide triphosphate hydrolases"/>
    <property type="match status" value="1"/>
</dbReference>
<dbReference type="InterPro" id="IPR007692">
    <property type="entry name" value="DNA_helicase_DnaB"/>
</dbReference>
<feature type="domain" description="SF4 helicase" evidence="15">
    <location>
        <begin position="172"/>
        <end position="471"/>
    </location>
</feature>
<dbReference type="GO" id="GO:0043139">
    <property type="term" value="F:5'-3' DNA helicase activity"/>
    <property type="evidence" value="ECO:0007669"/>
    <property type="project" value="UniProtKB-EC"/>
</dbReference>
<protein>
    <recommendedName>
        <fullName evidence="11 12">Replicative DNA helicase</fullName>
        <ecNumber evidence="11 12">5.6.2.3</ecNumber>
    </recommendedName>
</protein>
<proteinExistence type="inferred from homology"/>
<keyword evidence="3 12" id="KW-0235">DNA replication</keyword>
<organism evidence="17 18">
    <name type="scientific">Helicobacter suis</name>
    <dbReference type="NCBI Taxonomy" id="104628"/>
    <lineage>
        <taxon>Bacteria</taxon>
        <taxon>Pseudomonadati</taxon>
        <taxon>Campylobacterota</taxon>
        <taxon>Epsilonproteobacteria</taxon>
        <taxon>Campylobacterales</taxon>
        <taxon>Helicobacteraceae</taxon>
        <taxon>Helicobacter</taxon>
    </lineage>
</organism>
<comment type="similarity">
    <text evidence="1 12">Belongs to the helicase family. DnaB subfamily.</text>
</comment>
<evidence type="ECO:0000313" key="16">
    <source>
        <dbReference type="EMBL" id="BCD45193.1"/>
    </source>
</evidence>
<dbReference type="RefSeq" id="WP_006564104.1">
    <property type="nucleotide sequence ID" value="NZ_AP019774.1"/>
</dbReference>
<dbReference type="PANTHER" id="PTHR30153:SF2">
    <property type="entry name" value="REPLICATIVE DNA HELICASE"/>
    <property type="match status" value="1"/>
</dbReference>
<dbReference type="NCBIfam" id="TIGR00665">
    <property type="entry name" value="DnaB"/>
    <property type="match status" value="1"/>
</dbReference>
<evidence type="ECO:0000256" key="13">
    <source>
        <dbReference type="SAM" id="Coils"/>
    </source>
</evidence>
<dbReference type="InterPro" id="IPR036185">
    <property type="entry name" value="DNA_heli_DnaB-like_N_sf"/>
</dbReference>
<accession>A0A6J4CVX6</accession>
<reference evidence="17 18" key="1">
    <citation type="submission" date="2019-06" db="EMBL/GenBank/DDBJ databases">
        <title>Complete genome sequence of Helicobacter suis SNTW101c.</title>
        <authorList>
            <person name="Rimbara E."/>
            <person name="Suzuki M."/>
            <person name="Matsui H."/>
            <person name="Nakamura M."/>
            <person name="Mori S."/>
            <person name="Shibayama K."/>
        </authorList>
    </citation>
    <scope>NUCLEOTIDE SEQUENCE [LARGE SCALE GENOMIC DNA]</scope>
    <source>
        <strain evidence="17 18">SNTW101c</strain>
    </source>
</reference>
<comment type="catalytic activity">
    <reaction evidence="10 12">
        <text>ATP + H2O = ADP + phosphate + H(+)</text>
        <dbReference type="Rhea" id="RHEA:13065"/>
        <dbReference type="ChEBI" id="CHEBI:15377"/>
        <dbReference type="ChEBI" id="CHEBI:15378"/>
        <dbReference type="ChEBI" id="CHEBI:30616"/>
        <dbReference type="ChEBI" id="CHEBI:43474"/>
        <dbReference type="ChEBI" id="CHEBI:456216"/>
        <dbReference type="EC" id="5.6.2.3"/>
    </reaction>
</comment>
<dbReference type="EMBL" id="AP023036">
    <property type="protein sequence ID" value="BCD45193.1"/>
    <property type="molecule type" value="Genomic_DNA"/>
</dbReference>
<dbReference type="CDD" id="cd00984">
    <property type="entry name" value="DnaB_C"/>
    <property type="match status" value="1"/>
</dbReference>
<dbReference type="EC" id="5.6.2.3" evidence="11 12"/>
<keyword evidence="5 12" id="KW-0378">Hydrolase</keyword>
<evidence type="ECO:0000256" key="2">
    <source>
        <dbReference type="ARBA" id="ARBA00022515"/>
    </source>
</evidence>
<evidence type="ECO:0000256" key="11">
    <source>
        <dbReference type="NCBIfam" id="TIGR00665"/>
    </source>
</evidence>
<evidence type="ECO:0000256" key="4">
    <source>
        <dbReference type="ARBA" id="ARBA00022741"/>
    </source>
</evidence>
<dbReference type="PANTHER" id="PTHR30153">
    <property type="entry name" value="REPLICATIVE DNA HELICASE DNAB"/>
    <property type="match status" value="1"/>
</dbReference>
<keyword evidence="7 12" id="KW-0067">ATP-binding</keyword>
<evidence type="ECO:0000313" key="19">
    <source>
        <dbReference type="Proteomes" id="UP000509742"/>
    </source>
</evidence>
<evidence type="ECO:0000256" key="12">
    <source>
        <dbReference type="RuleBase" id="RU362085"/>
    </source>
</evidence>
<dbReference type="GO" id="GO:0006269">
    <property type="term" value="P:DNA replication, synthesis of primer"/>
    <property type="evidence" value="ECO:0007669"/>
    <property type="project" value="UniProtKB-UniRule"/>
</dbReference>
<sequence length="493" mass="56094">MQDVTSLDSDLISMERVVLSALLESQQYEEFARELKPSDFYYEAHQNLFELCNELYEEKRPVDAHFLNKKVEIKGDEKTTEALTAIMGTTPLANLSAYIHAIKEAACRRNLLHLARQIHTECDQAKSSQAIMDSIERDLYALSLQTTQGGFKDVKSVLKQTLNLIKEAKLKGNQRVTGVDTGFNKLNDYTGGFQPGDLIVIGARPSMGKTSLVLNIAKTTLNHNQGVAIFSMEMGAEQLMMRLLSNLTSLHLHNLKIGNLSDEDWENLSRSAQNIYHKFLFIDDTSILTIQHVRSKLRQLKRKCPEITLAIIDYLQLMASDQSLNRHEQIATISRGLKTLARELQTPIIALAQLNRSLESREDRRPILSDLKDSGAIEQDADQVLFLYRDAVYKQRDHNDRLAKLRKEGKNEEAKKLEQQFNAEKKANYESTKGIEQAELILAKNRNGDIGTVKILFNKAYTRFEDPIESQDGEYKPTTFYQEPQQTPVPDVF</sequence>
<evidence type="ECO:0000259" key="15">
    <source>
        <dbReference type="PROSITE" id="PS51199"/>
    </source>
</evidence>